<proteinExistence type="predicted"/>
<gene>
    <name evidence="1" type="ORF">O6H91_05G094500</name>
</gene>
<protein>
    <submittedName>
        <fullName evidence="1">Uncharacterized protein</fullName>
    </submittedName>
</protein>
<sequence length="506" mass="54614">MAFLWRNKETRTLVLVNLAAIMEKADESLLPGVYRELGLQLHASPASLGSLTLLRSLTQTLCFPLAAYLAVHHDRASVIALGAFLWAIATLCVGISSTFLQVAISRALNGIGLAVVIPAIQSLVADGTDETNRGLAFGWLQLTGNLGSVVGGLCAVLLAGTSIFGISGWRISFLLVAIVSVIVGILVYLFAIDPRISRGQIPIQKERRSEGTSILWADVKELLAEARKVIGIRTFQILVAQGVVGTFPWAALAFAPMWLELIGFNHGTTAVLLGTFIVASSIGGLFGGRLGDILSKKYPNSGRIILSQVSSGLGVPLAAILLLLVHATPSAKFVYGVLFFTLGFATSWNAAATNNPIFAEIVPERSRTSIYALDRSFESVLASFAPPIVGLLAEKVYGYVPTLVGLDRQAAVNMDRANAVSLAKALYTAYAIPLAVCCFIYSFLYCTYPRDKKMACTEKWQIEDHVELISNEAYIKVENVEEFESDNVEDAEKQSIEEFEPILHGE</sequence>
<evidence type="ECO:0000313" key="1">
    <source>
        <dbReference type="EMBL" id="KAJ7556697.1"/>
    </source>
</evidence>
<organism evidence="1 2">
    <name type="scientific">Diphasiastrum complanatum</name>
    <name type="common">Issler's clubmoss</name>
    <name type="synonym">Lycopodium complanatum</name>
    <dbReference type="NCBI Taxonomy" id="34168"/>
    <lineage>
        <taxon>Eukaryota</taxon>
        <taxon>Viridiplantae</taxon>
        <taxon>Streptophyta</taxon>
        <taxon>Embryophyta</taxon>
        <taxon>Tracheophyta</taxon>
        <taxon>Lycopodiopsida</taxon>
        <taxon>Lycopodiales</taxon>
        <taxon>Lycopodiaceae</taxon>
        <taxon>Lycopodioideae</taxon>
        <taxon>Diphasiastrum</taxon>
    </lineage>
</organism>
<dbReference type="Proteomes" id="UP001162992">
    <property type="component" value="Chromosome 5"/>
</dbReference>
<evidence type="ECO:0000313" key="2">
    <source>
        <dbReference type="Proteomes" id="UP001162992"/>
    </source>
</evidence>
<reference evidence="2" key="1">
    <citation type="journal article" date="2024" name="Proc. Natl. Acad. Sci. U.S.A.">
        <title>Extraordinary preservation of gene collinearity over three hundred million years revealed in homosporous lycophytes.</title>
        <authorList>
            <person name="Li C."/>
            <person name="Wickell D."/>
            <person name="Kuo L.Y."/>
            <person name="Chen X."/>
            <person name="Nie B."/>
            <person name="Liao X."/>
            <person name="Peng D."/>
            <person name="Ji J."/>
            <person name="Jenkins J."/>
            <person name="Williams M."/>
            <person name="Shu S."/>
            <person name="Plott C."/>
            <person name="Barry K."/>
            <person name="Rajasekar S."/>
            <person name="Grimwood J."/>
            <person name="Han X."/>
            <person name="Sun S."/>
            <person name="Hou Z."/>
            <person name="He W."/>
            <person name="Dai G."/>
            <person name="Sun C."/>
            <person name="Schmutz J."/>
            <person name="Leebens-Mack J.H."/>
            <person name="Li F.W."/>
            <person name="Wang L."/>
        </authorList>
    </citation>
    <scope>NUCLEOTIDE SEQUENCE [LARGE SCALE GENOMIC DNA]</scope>
    <source>
        <strain evidence="2">cv. PW_Plant_1</strain>
    </source>
</reference>
<comment type="caution">
    <text evidence="1">The sequence shown here is derived from an EMBL/GenBank/DDBJ whole genome shotgun (WGS) entry which is preliminary data.</text>
</comment>
<dbReference type="EMBL" id="CM055096">
    <property type="protein sequence ID" value="KAJ7556697.1"/>
    <property type="molecule type" value="Genomic_DNA"/>
</dbReference>
<name>A0ACC2DRU7_DIPCM</name>
<accession>A0ACC2DRU7</accession>
<keyword evidence="2" id="KW-1185">Reference proteome</keyword>